<name>A0A4V2ZY49_9BURK</name>
<dbReference type="EMBL" id="SMRP01000028">
    <property type="protein sequence ID" value="TDG18684.1"/>
    <property type="molecule type" value="Genomic_DNA"/>
</dbReference>
<proteinExistence type="predicted"/>
<dbReference type="AlphaFoldDB" id="A0A4V2ZY49"/>
<evidence type="ECO:0000313" key="1">
    <source>
        <dbReference type="EMBL" id="TDG18684.1"/>
    </source>
</evidence>
<dbReference type="RefSeq" id="WP_133199086.1">
    <property type="nucleotide sequence ID" value="NZ_JBHUCW010000018.1"/>
</dbReference>
<dbReference type="Gene3D" id="1.20.910.10">
    <property type="entry name" value="Heme oxygenase-like"/>
    <property type="match status" value="1"/>
</dbReference>
<protein>
    <submittedName>
        <fullName evidence="1">Uncharacterized protein</fullName>
    </submittedName>
</protein>
<dbReference type="InterPro" id="IPR016084">
    <property type="entry name" value="Haem_Oase-like_multi-hlx"/>
</dbReference>
<gene>
    <name evidence="1" type="ORF">EYW47_33390</name>
</gene>
<reference evidence="1 2" key="1">
    <citation type="submission" date="2019-03" db="EMBL/GenBank/DDBJ databases">
        <title>Paraburkholderia sp. 4M-K11, isolated from subtropical forest soil.</title>
        <authorList>
            <person name="Gao Z.-H."/>
            <person name="Qiu L.-H."/>
        </authorList>
    </citation>
    <scope>NUCLEOTIDE SEQUENCE [LARGE SCALE GENOMIC DNA]</scope>
    <source>
        <strain evidence="1 2">4M-K11</strain>
    </source>
</reference>
<keyword evidence="2" id="KW-1185">Reference proteome</keyword>
<organism evidence="1 2">
    <name type="scientific">Paraburkholderia silviterrae</name>
    <dbReference type="NCBI Taxonomy" id="2528715"/>
    <lineage>
        <taxon>Bacteria</taxon>
        <taxon>Pseudomonadati</taxon>
        <taxon>Pseudomonadota</taxon>
        <taxon>Betaproteobacteria</taxon>
        <taxon>Burkholderiales</taxon>
        <taxon>Burkholderiaceae</taxon>
        <taxon>Paraburkholderia</taxon>
    </lineage>
</organism>
<accession>A0A4V2ZY49</accession>
<dbReference type="SUPFAM" id="SSF48613">
    <property type="entry name" value="Heme oxygenase-like"/>
    <property type="match status" value="1"/>
</dbReference>
<comment type="caution">
    <text evidence="1">The sequence shown here is derived from an EMBL/GenBank/DDBJ whole genome shotgun (WGS) entry which is preliminary data.</text>
</comment>
<evidence type="ECO:0000313" key="2">
    <source>
        <dbReference type="Proteomes" id="UP000295722"/>
    </source>
</evidence>
<dbReference type="Proteomes" id="UP000295722">
    <property type="component" value="Unassembled WGS sequence"/>
</dbReference>
<dbReference type="OrthoDB" id="7529370at2"/>
<sequence length="495" mass="56130">MESWHIDHYDMPRLVPLSVDLDKDGRTVVLSSGSNAYEIVSNEIDGSQLLDSIRSMADPESQLWSDIKLGLAQPWQANLIKKLDELSLVQSKPADLRVFEDSNELCEKLVRKAEAVLIRASNGQHDKYRQAISMFVHALDVPLPKTDMFSVDDIRSATDHDDFALQTFFLQRLYVEENLPIVVSLWRDILLRVGHYLGMTLGKQSSPSQMQATTAGFYCNAHIEAYLMCLVDLLHLATTEGRARRVAATATCDQIETGLNFMRQAEDFALSALSHLGQSRYVTEINDSATQFGPLVQGLFIEQYHVTQRFVEIIAPLMTKRTRSPIKQRIYRYFQEELGHEIFERDTCVALRIAPEKLDKALPLPLFQAYVDAFTVLGRYDAIGYMSSIMVTEGMLGVDNPVHERLEKLSSSLIEYKKVAKRHDDLNLELNHAALSRLFFEELRAISPVAQRRALANLAFLIELNFRAMDQAAEFYGKQHDLTICSLTTYADTLS</sequence>